<sequence length="38" mass="3598">MGSLSLNALNALKCLLLAGALAAAKMTRGPAARSAGGG</sequence>
<name>A0A3S5GYF1_SORCE</name>
<accession>A0A3S5GYF1</accession>
<dbReference type="AlphaFoldDB" id="A0A3S5GYF1"/>
<protein>
    <recommendedName>
        <fullName evidence="3">Secreted protein</fullName>
    </recommendedName>
</protein>
<evidence type="ECO:0000256" key="1">
    <source>
        <dbReference type="SAM" id="SignalP"/>
    </source>
</evidence>
<evidence type="ECO:0000313" key="2">
    <source>
        <dbReference type="EMBL" id="AYM54377.1"/>
    </source>
</evidence>
<keyword evidence="1" id="KW-0732">Signal</keyword>
<feature type="signal peptide" evidence="1">
    <location>
        <begin position="1"/>
        <end position="22"/>
    </location>
</feature>
<feature type="chain" id="PRO_5018791762" description="Secreted protein" evidence="1">
    <location>
        <begin position="23"/>
        <end position="38"/>
    </location>
</feature>
<evidence type="ECO:0008006" key="3">
    <source>
        <dbReference type="Google" id="ProtNLM"/>
    </source>
</evidence>
<proteinExistence type="predicted"/>
<reference evidence="2" key="1">
    <citation type="journal article" date="2018" name="J. Ind. Microbiol. Biotechnol.">
        <title>Genome mining reveals uncommon alkylpyrones as type III PKS products from myxobacteria.</title>
        <authorList>
            <person name="Hug J.J."/>
            <person name="Panter F."/>
            <person name="Krug D."/>
            <person name="Muller R."/>
        </authorList>
    </citation>
    <scope>NUCLEOTIDE SEQUENCE</scope>
    <source>
        <strain evidence="2">So ce1128</strain>
    </source>
</reference>
<dbReference type="EMBL" id="MH908921">
    <property type="protein sequence ID" value="AYM54377.1"/>
    <property type="molecule type" value="Genomic_DNA"/>
</dbReference>
<organism evidence="2">
    <name type="scientific">Sorangium cellulosum</name>
    <name type="common">Polyangium cellulosum</name>
    <dbReference type="NCBI Taxonomy" id="56"/>
    <lineage>
        <taxon>Bacteria</taxon>
        <taxon>Pseudomonadati</taxon>
        <taxon>Myxococcota</taxon>
        <taxon>Polyangia</taxon>
        <taxon>Polyangiales</taxon>
        <taxon>Polyangiaceae</taxon>
        <taxon>Sorangium</taxon>
    </lineage>
</organism>